<dbReference type="EMBL" id="RDQH01000339">
    <property type="protein sequence ID" value="RXH78665.1"/>
    <property type="molecule type" value="Genomic_DNA"/>
</dbReference>
<organism evidence="1 2">
    <name type="scientific">Malus domestica</name>
    <name type="common">Apple</name>
    <name type="synonym">Pyrus malus</name>
    <dbReference type="NCBI Taxonomy" id="3750"/>
    <lineage>
        <taxon>Eukaryota</taxon>
        <taxon>Viridiplantae</taxon>
        <taxon>Streptophyta</taxon>
        <taxon>Embryophyta</taxon>
        <taxon>Tracheophyta</taxon>
        <taxon>Spermatophyta</taxon>
        <taxon>Magnoliopsida</taxon>
        <taxon>eudicotyledons</taxon>
        <taxon>Gunneridae</taxon>
        <taxon>Pentapetalae</taxon>
        <taxon>rosids</taxon>
        <taxon>fabids</taxon>
        <taxon>Rosales</taxon>
        <taxon>Rosaceae</taxon>
        <taxon>Amygdaloideae</taxon>
        <taxon>Maleae</taxon>
        <taxon>Malus</taxon>
    </lineage>
</organism>
<reference evidence="1 2" key="1">
    <citation type="submission" date="2018-10" db="EMBL/GenBank/DDBJ databases">
        <title>A high-quality apple genome assembly.</title>
        <authorList>
            <person name="Hu J."/>
        </authorList>
    </citation>
    <scope>NUCLEOTIDE SEQUENCE [LARGE SCALE GENOMIC DNA]</scope>
    <source>
        <strain evidence="2">cv. HFTH1</strain>
        <tissue evidence="1">Young leaf</tissue>
    </source>
</reference>
<gene>
    <name evidence="1" type="ORF">DVH24_002183</name>
</gene>
<comment type="caution">
    <text evidence="1">The sequence shown here is derived from an EMBL/GenBank/DDBJ whole genome shotgun (WGS) entry which is preliminary data.</text>
</comment>
<sequence length="81" mass="9368">MNQARSIRYYELGPDNPPYADKFYDFCGAEVPEASSCTTNWNGCNLSTPKIEKFSEDFENGCVIYVSNWWSMSYDSEKRRG</sequence>
<evidence type="ECO:0000313" key="2">
    <source>
        <dbReference type="Proteomes" id="UP000290289"/>
    </source>
</evidence>
<proteinExistence type="predicted"/>
<protein>
    <submittedName>
        <fullName evidence="1">Uncharacterized protein</fullName>
    </submittedName>
</protein>
<keyword evidence="2" id="KW-1185">Reference proteome</keyword>
<name>A0A498I9E2_MALDO</name>
<dbReference type="Proteomes" id="UP000290289">
    <property type="component" value="Chromosome 13"/>
</dbReference>
<dbReference type="AlphaFoldDB" id="A0A498I9E2"/>
<accession>A0A498I9E2</accession>
<evidence type="ECO:0000313" key="1">
    <source>
        <dbReference type="EMBL" id="RXH78665.1"/>
    </source>
</evidence>